<evidence type="ECO:0008006" key="3">
    <source>
        <dbReference type="Google" id="ProtNLM"/>
    </source>
</evidence>
<evidence type="ECO:0000313" key="1">
    <source>
        <dbReference type="EMBL" id="CAD0086351.1"/>
    </source>
</evidence>
<sequence length="72" mass="8165">MPPTLHLVRHAEGFHNSSWHGEAIHDPLLTEKGEAQCAELCKNFPHHDKIDMLMASYVPTSSPTFNTVHQIY</sequence>
<organism evidence="1 2">
    <name type="scientific">Aureobasidium vineae</name>
    <dbReference type="NCBI Taxonomy" id="2773715"/>
    <lineage>
        <taxon>Eukaryota</taxon>
        <taxon>Fungi</taxon>
        <taxon>Dikarya</taxon>
        <taxon>Ascomycota</taxon>
        <taxon>Pezizomycotina</taxon>
        <taxon>Dothideomycetes</taxon>
        <taxon>Dothideomycetidae</taxon>
        <taxon>Dothideales</taxon>
        <taxon>Saccotheciaceae</taxon>
        <taxon>Aureobasidium</taxon>
    </lineage>
</organism>
<dbReference type="EMBL" id="CAIJEN010000005">
    <property type="protein sequence ID" value="CAD0086351.1"/>
    <property type="molecule type" value="Genomic_DNA"/>
</dbReference>
<evidence type="ECO:0000313" key="2">
    <source>
        <dbReference type="Proteomes" id="UP000716446"/>
    </source>
</evidence>
<dbReference type="Gene3D" id="3.40.50.1240">
    <property type="entry name" value="Phosphoglycerate mutase-like"/>
    <property type="match status" value="1"/>
</dbReference>
<dbReference type="InterPro" id="IPR029033">
    <property type="entry name" value="His_PPase_superfam"/>
</dbReference>
<keyword evidence="2" id="KW-1185">Reference proteome</keyword>
<reference evidence="1" key="1">
    <citation type="submission" date="2020-06" db="EMBL/GenBank/DDBJ databases">
        <authorList>
            <person name="Onetto C."/>
        </authorList>
    </citation>
    <scope>NUCLEOTIDE SEQUENCE</scope>
</reference>
<accession>A0A9N8P8A4</accession>
<comment type="caution">
    <text evidence="1">The sequence shown here is derived from an EMBL/GenBank/DDBJ whole genome shotgun (WGS) entry which is preliminary data.</text>
</comment>
<protein>
    <recommendedName>
        <fullName evidence="3">Phosphoglycerate mutase family protein</fullName>
    </recommendedName>
</protein>
<dbReference type="SUPFAM" id="SSF53254">
    <property type="entry name" value="Phosphoglycerate mutase-like"/>
    <property type="match status" value="1"/>
</dbReference>
<dbReference type="AlphaFoldDB" id="A0A9N8P8A4"/>
<name>A0A9N8P8A4_9PEZI</name>
<dbReference type="Proteomes" id="UP000716446">
    <property type="component" value="Unassembled WGS sequence"/>
</dbReference>
<gene>
    <name evidence="1" type="ORF">AWRI4619_LOCUS4077</name>
</gene>
<proteinExistence type="predicted"/>